<dbReference type="Proteomes" id="UP000193944">
    <property type="component" value="Unassembled WGS sequence"/>
</dbReference>
<feature type="region of interest" description="Disordered" evidence="1">
    <location>
        <begin position="471"/>
        <end position="578"/>
    </location>
</feature>
<dbReference type="EMBL" id="MCFG01000008">
    <property type="protein sequence ID" value="ORX87459.1"/>
    <property type="molecule type" value="Genomic_DNA"/>
</dbReference>
<evidence type="ECO:0000313" key="2">
    <source>
        <dbReference type="EMBL" id="ORX87459.1"/>
    </source>
</evidence>
<name>A0A1Y1XNY2_9FUNG</name>
<feature type="region of interest" description="Disordered" evidence="1">
    <location>
        <begin position="71"/>
        <end position="114"/>
    </location>
</feature>
<reference evidence="2 3" key="2">
    <citation type="submission" date="2016-08" db="EMBL/GenBank/DDBJ databases">
        <title>Pervasive Adenine N6-methylation of Active Genes in Fungi.</title>
        <authorList>
            <consortium name="DOE Joint Genome Institute"/>
            <person name="Mondo S.J."/>
            <person name="Dannebaum R.O."/>
            <person name="Kuo R.C."/>
            <person name="Labutti K."/>
            <person name="Haridas S."/>
            <person name="Kuo A."/>
            <person name="Salamov A."/>
            <person name="Ahrendt S.R."/>
            <person name="Lipzen A."/>
            <person name="Sullivan W."/>
            <person name="Andreopoulos W.B."/>
            <person name="Clum A."/>
            <person name="Lindquist E."/>
            <person name="Daum C."/>
            <person name="Ramamoorthy G.K."/>
            <person name="Gryganskyi A."/>
            <person name="Culley D."/>
            <person name="Magnuson J.K."/>
            <person name="James T.Y."/>
            <person name="O'Malley M.A."/>
            <person name="Stajich J.E."/>
            <person name="Spatafora J.W."/>
            <person name="Visel A."/>
            <person name="Grigoriev I.V."/>
        </authorList>
    </citation>
    <scope>NUCLEOTIDE SEQUENCE [LARGE SCALE GENOMIC DNA]</scope>
    <source>
        <strain evidence="2 3">S4</strain>
    </source>
</reference>
<dbReference type="AlphaFoldDB" id="A0A1Y1XNY2"/>
<feature type="region of interest" description="Disordered" evidence="1">
    <location>
        <begin position="629"/>
        <end position="652"/>
    </location>
</feature>
<feature type="compositionally biased region" description="Low complexity" evidence="1">
    <location>
        <begin position="492"/>
        <end position="512"/>
    </location>
</feature>
<feature type="compositionally biased region" description="Low complexity" evidence="1">
    <location>
        <begin position="519"/>
        <end position="571"/>
    </location>
</feature>
<accession>A0A1Y1XNY2</accession>
<organism evidence="2 3">
    <name type="scientific">Anaeromyces robustus</name>
    <dbReference type="NCBI Taxonomy" id="1754192"/>
    <lineage>
        <taxon>Eukaryota</taxon>
        <taxon>Fungi</taxon>
        <taxon>Fungi incertae sedis</taxon>
        <taxon>Chytridiomycota</taxon>
        <taxon>Chytridiomycota incertae sedis</taxon>
        <taxon>Neocallimastigomycetes</taxon>
        <taxon>Neocallimastigales</taxon>
        <taxon>Neocallimastigaceae</taxon>
        <taxon>Anaeromyces</taxon>
    </lineage>
</organism>
<dbReference type="OrthoDB" id="2155359at2759"/>
<reference evidence="2 3" key="1">
    <citation type="submission" date="2016-08" db="EMBL/GenBank/DDBJ databases">
        <title>A Parts List for Fungal Cellulosomes Revealed by Comparative Genomics.</title>
        <authorList>
            <consortium name="DOE Joint Genome Institute"/>
            <person name="Haitjema C.H."/>
            <person name="Gilmore S.P."/>
            <person name="Henske J.K."/>
            <person name="Solomon K.V."/>
            <person name="De Groot R."/>
            <person name="Kuo A."/>
            <person name="Mondo S.J."/>
            <person name="Salamov A.A."/>
            <person name="Labutti K."/>
            <person name="Zhao Z."/>
            <person name="Chiniquy J."/>
            <person name="Barry K."/>
            <person name="Brewer H.M."/>
            <person name="Purvine S.O."/>
            <person name="Wright A.T."/>
            <person name="Boxma B."/>
            <person name="Van Alen T."/>
            <person name="Hackstein J.H."/>
            <person name="Baker S.E."/>
            <person name="Grigoriev I.V."/>
            <person name="O'Malley M.A."/>
        </authorList>
    </citation>
    <scope>NUCLEOTIDE SEQUENCE [LARGE SCALE GENOMIC DNA]</scope>
    <source>
        <strain evidence="2 3">S4</strain>
    </source>
</reference>
<comment type="caution">
    <text evidence="2">The sequence shown here is derived from an EMBL/GenBank/DDBJ whole genome shotgun (WGS) entry which is preliminary data.</text>
</comment>
<evidence type="ECO:0000313" key="3">
    <source>
        <dbReference type="Proteomes" id="UP000193944"/>
    </source>
</evidence>
<evidence type="ECO:0000256" key="1">
    <source>
        <dbReference type="SAM" id="MobiDB-lite"/>
    </source>
</evidence>
<feature type="region of interest" description="Disordered" evidence="1">
    <location>
        <begin position="1"/>
        <end position="34"/>
    </location>
</feature>
<feature type="compositionally biased region" description="Polar residues" evidence="1">
    <location>
        <begin position="629"/>
        <end position="638"/>
    </location>
</feature>
<keyword evidence="3" id="KW-1185">Reference proteome</keyword>
<feature type="compositionally biased region" description="Basic and acidic residues" evidence="1">
    <location>
        <begin position="71"/>
        <end position="94"/>
    </location>
</feature>
<proteinExistence type="predicted"/>
<feature type="compositionally biased region" description="Polar residues" evidence="1">
    <location>
        <begin position="473"/>
        <end position="491"/>
    </location>
</feature>
<sequence>MERNNKVYKKGNNFKQDENVMDNNQKTSEKKSVKGRVIRTSGYRHKKRRNKHLFISEDDTPSQIRYNYKYERINSEKRREQQEQEQEQQMKDMMKNNQSKNTEKDKKNHSKGYNKYEYHPHQLFTIYKEYSNDESTISEVETVDESVYINDKYPLNHLYEAFIYLGHSKMIRRSKAWYDSIPLYLVEDNSANSKSKNNQICVRKLSLSIASAYALNNSPKSWHLIDYYKRNPETNFIKAGATLSKNLMDKISTEKKKDKKKMNKSIMEDAFENCPISLIHYPPYNPFDAEDGAQEDYEPYYDYQIKLNNYINNLQNENTKKKNLNTNNKNISSSSTKNINRILSPDEIWNNYVHSRKVLREKNLEIRSNAIKQLQEATQRRKRMVQRPSPNNKKQTVTFNFDSLHNYKKQNQYNKKQYNNKKFNKNSTYAKYVENYSIINDINKLTQPNNGGYPINYNNVIERINNYYNNENTISSPTQQQNTKPFKQNTHYNGNYNNNTNRGNNNNNNNNNKTRENNIENQQNNNKNAKNNNNKNQQKQSTNANTTNSSKKVKSSTPLRSNNSTSSSNSSKPIVKQNNNKTTYLMSKSKSPQQQYFSNNYVYGTNQNNSNSSIQNKPKSFNQNIKQKYKNNSNNETMVKNKESSKKAVNVS</sequence>
<protein>
    <submittedName>
        <fullName evidence="2">Uncharacterized protein</fullName>
    </submittedName>
</protein>
<gene>
    <name evidence="2" type="ORF">BCR32DRAFT_264224</name>
</gene>